<dbReference type="SUPFAM" id="SSF55347">
    <property type="entry name" value="Glyceraldehyde-3-phosphate dehydrogenase-like, C-terminal domain"/>
    <property type="match status" value="1"/>
</dbReference>
<sequence length="332" mass="37238">MINKPLKAAIAGCGRISVCYEDAFRRLPDLVTPVLAVDKDPEKAKAFAEKFGCRWSTDFDDILDAGVDVVHLCLPHDLHPVMAIKAMKAGIHVLTEKPVATTLQDADAMIRTQQETGVKLGVIFQTRYTKSVEKLKEMISRGDFGKILAARSILTWNRPRDYYKGSDWKGTWAHEGGGVLIDQAIHSIDRVRYMLGSDVEWIEGSVHNYYHDFVKVEDSADAAIQFENGCIYNLYACNIYAADSPIQIELIGEKGRCGLLQDMGFYELDGCYTEIRNTYETTNVGPDYWGSSHHLQLRDFYESVLADRPVAVDGLEGRKTLEIIKGIYLSSL</sequence>
<dbReference type="InterPro" id="IPR055170">
    <property type="entry name" value="GFO_IDH_MocA-like_dom"/>
</dbReference>
<dbReference type="Pfam" id="PF01408">
    <property type="entry name" value="GFO_IDH_MocA"/>
    <property type="match status" value="1"/>
</dbReference>
<feature type="domain" description="Gfo/Idh/MocA-like oxidoreductase N-terminal" evidence="1">
    <location>
        <begin position="7"/>
        <end position="123"/>
    </location>
</feature>
<accession>A0A9D1NSN8</accession>
<dbReference type="InterPro" id="IPR000683">
    <property type="entry name" value="Gfo/Idh/MocA-like_OxRdtase_N"/>
</dbReference>
<dbReference type="Gene3D" id="3.30.360.10">
    <property type="entry name" value="Dihydrodipicolinate Reductase, domain 2"/>
    <property type="match status" value="1"/>
</dbReference>
<dbReference type="Gene3D" id="3.40.50.720">
    <property type="entry name" value="NAD(P)-binding Rossmann-like Domain"/>
    <property type="match status" value="1"/>
</dbReference>
<proteinExistence type="predicted"/>
<dbReference type="Pfam" id="PF22725">
    <property type="entry name" value="GFO_IDH_MocA_C3"/>
    <property type="match status" value="1"/>
</dbReference>
<dbReference type="PANTHER" id="PTHR43249:SF1">
    <property type="entry name" value="D-GLUCOSIDE 3-DEHYDROGENASE"/>
    <property type="match status" value="1"/>
</dbReference>
<dbReference type="AlphaFoldDB" id="A0A9D1NSN8"/>
<dbReference type="SUPFAM" id="SSF51735">
    <property type="entry name" value="NAD(P)-binding Rossmann-fold domains"/>
    <property type="match status" value="1"/>
</dbReference>
<name>A0A9D1NSN8_9FIRM</name>
<gene>
    <name evidence="3" type="ORF">IAA63_03070</name>
</gene>
<comment type="caution">
    <text evidence="3">The sequence shown here is derived from an EMBL/GenBank/DDBJ whole genome shotgun (WGS) entry which is preliminary data.</text>
</comment>
<evidence type="ECO:0000313" key="4">
    <source>
        <dbReference type="Proteomes" id="UP000886723"/>
    </source>
</evidence>
<dbReference type="InterPro" id="IPR052515">
    <property type="entry name" value="Gfo/Idh/MocA_Oxidoreductase"/>
</dbReference>
<organism evidence="3 4">
    <name type="scientific">Candidatus Pullilachnospira stercoravium</name>
    <dbReference type="NCBI Taxonomy" id="2840913"/>
    <lineage>
        <taxon>Bacteria</taxon>
        <taxon>Bacillati</taxon>
        <taxon>Bacillota</taxon>
        <taxon>Clostridia</taxon>
        <taxon>Lachnospirales</taxon>
        <taxon>Lachnospiraceae</taxon>
        <taxon>Lachnospiraceae incertae sedis</taxon>
        <taxon>Candidatus Pullilachnospira</taxon>
    </lineage>
</organism>
<dbReference type="EMBL" id="DVON01000061">
    <property type="protein sequence ID" value="HIV12107.1"/>
    <property type="molecule type" value="Genomic_DNA"/>
</dbReference>
<dbReference type="InterPro" id="IPR036291">
    <property type="entry name" value="NAD(P)-bd_dom_sf"/>
</dbReference>
<evidence type="ECO:0000259" key="2">
    <source>
        <dbReference type="Pfam" id="PF22725"/>
    </source>
</evidence>
<evidence type="ECO:0000313" key="3">
    <source>
        <dbReference type="EMBL" id="HIV12107.1"/>
    </source>
</evidence>
<protein>
    <submittedName>
        <fullName evidence="3">Gfo/Idh/MocA family oxidoreductase</fullName>
    </submittedName>
</protein>
<evidence type="ECO:0000259" key="1">
    <source>
        <dbReference type="Pfam" id="PF01408"/>
    </source>
</evidence>
<feature type="domain" description="GFO/IDH/MocA-like oxidoreductase" evidence="2">
    <location>
        <begin position="133"/>
        <end position="256"/>
    </location>
</feature>
<dbReference type="GO" id="GO:0000166">
    <property type="term" value="F:nucleotide binding"/>
    <property type="evidence" value="ECO:0007669"/>
    <property type="project" value="InterPro"/>
</dbReference>
<reference evidence="3" key="1">
    <citation type="submission" date="2020-10" db="EMBL/GenBank/DDBJ databases">
        <authorList>
            <person name="Gilroy R."/>
        </authorList>
    </citation>
    <scope>NUCLEOTIDE SEQUENCE</scope>
    <source>
        <strain evidence="3">ChiBcec2-4451</strain>
    </source>
</reference>
<feature type="non-terminal residue" evidence="3">
    <location>
        <position position="332"/>
    </location>
</feature>
<reference evidence="3" key="2">
    <citation type="journal article" date="2021" name="PeerJ">
        <title>Extensive microbial diversity within the chicken gut microbiome revealed by metagenomics and culture.</title>
        <authorList>
            <person name="Gilroy R."/>
            <person name="Ravi A."/>
            <person name="Getino M."/>
            <person name="Pursley I."/>
            <person name="Horton D.L."/>
            <person name="Alikhan N.F."/>
            <person name="Baker D."/>
            <person name="Gharbi K."/>
            <person name="Hall N."/>
            <person name="Watson M."/>
            <person name="Adriaenssens E.M."/>
            <person name="Foster-Nyarko E."/>
            <person name="Jarju S."/>
            <person name="Secka A."/>
            <person name="Antonio M."/>
            <person name="Oren A."/>
            <person name="Chaudhuri R.R."/>
            <person name="La Ragione R."/>
            <person name="Hildebrand F."/>
            <person name="Pallen M.J."/>
        </authorList>
    </citation>
    <scope>NUCLEOTIDE SEQUENCE</scope>
    <source>
        <strain evidence="3">ChiBcec2-4451</strain>
    </source>
</reference>
<dbReference type="PANTHER" id="PTHR43249">
    <property type="entry name" value="UDP-N-ACETYL-2-AMINO-2-DEOXY-D-GLUCURONATE OXIDASE"/>
    <property type="match status" value="1"/>
</dbReference>
<dbReference type="Proteomes" id="UP000886723">
    <property type="component" value="Unassembled WGS sequence"/>
</dbReference>